<comment type="catalytic activity">
    <reaction evidence="4">
        <text>Random hydrolysis of (1-&gt;4)-linkages between N-acetyl-beta-D-glucosamine and D-glucuronate residues in hyaluronate.</text>
        <dbReference type="EC" id="3.2.1.35"/>
    </reaction>
</comment>
<dbReference type="GeneID" id="113402165"/>
<dbReference type="Gene3D" id="3.20.20.70">
    <property type="entry name" value="Aldolase class I"/>
    <property type="match status" value="1"/>
</dbReference>
<keyword evidence="8" id="KW-1185">Reference proteome</keyword>
<dbReference type="PRINTS" id="PR00847">
    <property type="entry name" value="HYALURONDASE"/>
</dbReference>
<evidence type="ECO:0000256" key="3">
    <source>
        <dbReference type="ARBA" id="ARBA00023180"/>
    </source>
</evidence>
<dbReference type="OrthoDB" id="5796153at2759"/>
<dbReference type="InterPro" id="IPR013785">
    <property type="entry name" value="Aldolase_TIM"/>
</dbReference>
<keyword evidence="6" id="KW-0472">Membrane</keyword>
<feature type="compositionally biased region" description="Basic and acidic residues" evidence="5">
    <location>
        <begin position="645"/>
        <end position="667"/>
    </location>
</feature>
<dbReference type="PANTHER" id="PTHR11769">
    <property type="entry name" value="HYALURONIDASE"/>
    <property type="match status" value="1"/>
</dbReference>
<keyword evidence="6" id="KW-1133">Transmembrane helix</keyword>
<protein>
    <recommendedName>
        <fullName evidence="4">Hyaluronidase</fullName>
        <ecNumber evidence="4">3.2.1.35</ecNumber>
    </recommendedName>
</protein>
<feature type="region of interest" description="Disordered" evidence="5">
    <location>
        <begin position="645"/>
        <end position="672"/>
    </location>
</feature>
<organism evidence="8 9">
    <name type="scientific">Vanessa tameamea</name>
    <name type="common">Kamehameha butterfly</name>
    <dbReference type="NCBI Taxonomy" id="334116"/>
    <lineage>
        <taxon>Eukaryota</taxon>
        <taxon>Metazoa</taxon>
        <taxon>Ecdysozoa</taxon>
        <taxon>Arthropoda</taxon>
        <taxon>Hexapoda</taxon>
        <taxon>Insecta</taxon>
        <taxon>Pterygota</taxon>
        <taxon>Neoptera</taxon>
        <taxon>Endopterygota</taxon>
        <taxon>Lepidoptera</taxon>
        <taxon>Glossata</taxon>
        <taxon>Ditrysia</taxon>
        <taxon>Papilionoidea</taxon>
        <taxon>Nymphalidae</taxon>
        <taxon>Nymphalinae</taxon>
        <taxon>Vanessa</taxon>
    </lineage>
</organism>
<evidence type="ECO:0000256" key="4">
    <source>
        <dbReference type="RuleBase" id="RU610713"/>
    </source>
</evidence>
<reference evidence="9" key="1">
    <citation type="submission" date="2025-08" db="UniProtKB">
        <authorList>
            <consortium name="RefSeq"/>
        </authorList>
    </citation>
    <scope>IDENTIFICATION</scope>
    <source>
        <tissue evidence="9">Whole body</tissue>
    </source>
</reference>
<keyword evidence="4" id="KW-0378">Hydrolase</keyword>
<dbReference type="Proteomes" id="UP001652626">
    <property type="component" value="Chromosome 23"/>
</dbReference>
<proteinExistence type="inferred from homology"/>
<comment type="similarity">
    <text evidence="1 4">Belongs to the glycosyl hydrolase 56 family.</text>
</comment>
<dbReference type="SUPFAM" id="SSF51445">
    <property type="entry name" value="(Trans)glycosidases"/>
    <property type="match status" value="1"/>
</dbReference>
<keyword evidence="4" id="KW-0326">Glycosidase</keyword>
<dbReference type="PANTHER" id="PTHR11769:SF35">
    <property type="entry name" value="HYALURONIDASE"/>
    <property type="match status" value="1"/>
</dbReference>
<keyword evidence="6" id="KW-0812">Transmembrane</keyword>
<dbReference type="InterPro" id="IPR017853">
    <property type="entry name" value="GH"/>
</dbReference>
<dbReference type="RefSeq" id="XP_026498132.2">
    <property type="nucleotide sequence ID" value="XM_026642347.2"/>
</dbReference>
<accession>A0A8B8INT9</accession>
<evidence type="ECO:0000256" key="7">
    <source>
        <dbReference type="SAM" id="SignalP"/>
    </source>
</evidence>
<feature type="chain" id="PRO_5045787287" description="Hyaluronidase" evidence="7">
    <location>
        <begin position="20"/>
        <end position="893"/>
    </location>
</feature>
<feature type="signal peptide" evidence="7">
    <location>
        <begin position="1"/>
        <end position="19"/>
    </location>
</feature>
<gene>
    <name evidence="9" type="primary">LOC113402165</name>
</gene>
<evidence type="ECO:0000256" key="5">
    <source>
        <dbReference type="SAM" id="MobiDB-lite"/>
    </source>
</evidence>
<keyword evidence="2" id="KW-1015">Disulfide bond</keyword>
<dbReference type="PRINTS" id="PR00846">
    <property type="entry name" value="GLHYDRLASE56"/>
</dbReference>
<dbReference type="EC" id="3.2.1.35" evidence="4"/>
<sequence>MKFLLFSILIFCAVKCDDGSNNYYVVEVLEDEINRDFRKPFRVYWNVPTVQCKSKKILFDNLYEKYGIIQNDDDSFNGEQITIMYEPGLFPAIFKNETSGKYRFRNGGVPQEGNLEEHLKAFRADMEEIVPNPDFSGIGIIDFESWRPIFRQNFGTLVPYKDVSYEIEKKLHWWWPKSWINTEAKQRFEASARTFMQTTLSIAKQMRPKALWGYYGFPHCFNMAGQNLKEDCAPNVLAENDITYWMWSESTALYPSVYSSRNLSSDQLGSLVRGRIREANRVRRYETPILPYYWFRYREDGYMTEEDLNVVLKSFYKSNASGFIIWGSSNDVNTVSKCNNLYSYVEKVLGPTIAKYIKKINIANDVIIETPPELNFINDTVTGDINMTNKTSVVESPENSTNGFVRKGEIDPEYDWIPPENYSQDISQNVEKELQKKGFNKTEDINEMKTLNDSAVVDMIFDALIKADNYNESENGKQTTRNIVNETIFSNNNNSLEITEAPIIKDTDSLNSLITKDPLGFIEHLAIEEAKNEYFDETINIDEYKDEDEETRLKDSSIDNILPFEDKQRPFLTPATDNLFNKDVIVDVASDTATSISDTTLKVPSNIEENNVKSKNENIFINILDFLLNGNSNSENENGKQYIKSEHNKMKKPTADSKSSVKELSKDDDSENLDTNFSIESVTNNNEFVNNNTESYTEILKTNEEESQGIIFEIDQTTEIYLPYDKENNQSRHLSTTEESNEDLIAFNEEFADVLMENTTDLHFESSTQYDEKIETNNNENNSFLLAVNLSSSTNTILSTDKNINTNVYTTEDSNTSESVAVTESEDNEFITIENKDELLYEDKNESLFTTDAAADQVSVSSSFALGSNSNSMYFYIYSTFIFFNNIFINNIS</sequence>
<feature type="transmembrane region" description="Helical" evidence="6">
    <location>
        <begin position="873"/>
        <end position="892"/>
    </location>
</feature>
<evidence type="ECO:0000313" key="9">
    <source>
        <dbReference type="RefSeq" id="XP_026498132.2"/>
    </source>
</evidence>
<keyword evidence="7" id="KW-0732">Signal</keyword>
<dbReference type="InterPro" id="IPR001329">
    <property type="entry name" value="Venom_Hyaluronidase"/>
</dbReference>
<evidence type="ECO:0000256" key="6">
    <source>
        <dbReference type="SAM" id="Phobius"/>
    </source>
</evidence>
<name>A0A8B8INT9_VANTA</name>
<dbReference type="Pfam" id="PF01630">
    <property type="entry name" value="Glyco_hydro_56"/>
    <property type="match status" value="1"/>
</dbReference>
<dbReference type="InterPro" id="IPR018155">
    <property type="entry name" value="Hyaluronidase"/>
</dbReference>
<evidence type="ECO:0000313" key="8">
    <source>
        <dbReference type="Proteomes" id="UP001652626"/>
    </source>
</evidence>
<keyword evidence="3" id="KW-0325">Glycoprotein</keyword>
<dbReference type="OMA" id="KMSTHTE"/>
<evidence type="ECO:0000256" key="1">
    <source>
        <dbReference type="ARBA" id="ARBA00008871"/>
    </source>
</evidence>
<evidence type="ECO:0000256" key="2">
    <source>
        <dbReference type="ARBA" id="ARBA00023157"/>
    </source>
</evidence>